<reference evidence="8" key="2">
    <citation type="submission" date="2023-05" db="EMBL/GenBank/DDBJ databases">
        <authorList>
            <consortium name="Lawrence Berkeley National Laboratory"/>
            <person name="Steindorff A."/>
            <person name="Hensen N."/>
            <person name="Bonometti L."/>
            <person name="Westerberg I."/>
            <person name="Brannstrom I.O."/>
            <person name="Guillou S."/>
            <person name="Cros-Aarteil S."/>
            <person name="Calhoun S."/>
            <person name="Haridas S."/>
            <person name="Kuo A."/>
            <person name="Mondo S."/>
            <person name="Pangilinan J."/>
            <person name="Riley R."/>
            <person name="Labutti K."/>
            <person name="Andreopoulos B."/>
            <person name="Lipzen A."/>
            <person name="Chen C."/>
            <person name="Yanf M."/>
            <person name="Daum C."/>
            <person name="Ng V."/>
            <person name="Clum A."/>
            <person name="Ohm R."/>
            <person name="Martin F."/>
            <person name="Silar P."/>
            <person name="Natvig D."/>
            <person name="Lalanne C."/>
            <person name="Gautier V."/>
            <person name="Ament-Velasquez S.L."/>
            <person name="Kruys A."/>
            <person name="Hutchinson M.I."/>
            <person name="Powell A.J."/>
            <person name="Barry K."/>
            <person name="Miller A.N."/>
            <person name="Grigoriev I.V."/>
            <person name="Debuchy R."/>
            <person name="Gladieux P."/>
            <person name="Thoren M.H."/>
            <person name="Johannesson H."/>
        </authorList>
    </citation>
    <scope>NUCLEOTIDE SEQUENCE</scope>
    <source>
        <strain evidence="8">CBS 359.72</strain>
    </source>
</reference>
<comment type="caution">
    <text evidence="8">The sequence shown here is derived from an EMBL/GenBank/DDBJ whole genome shotgun (WGS) entry which is preliminary data.</text>
</comment>
<dbReference type="SUPFAM" id="SSF100920">
    <property type="entry name" value="Heat shock protein 70kD (HSP70), peptide-binding domain"/>
    <property type="match status" value="1"/>
</dbReference>
<dbReference type="Gene3D" id="3.30.420.40">
    <property type="match status" value="2"/>
</dbReference>
<dbReference type="Pfam" id="PF00012">
    <property type="entry name" value="HSP70"/>
    <property type="match status" value="1"/>
</dbReference>
<sequence length="649" mass="70965">MAPAVGIDLGTTYSCVGVFREDRCEIIANDQGNRTTPSFVAFTDTERLIGDAAKNQVAMNPHNTVFDAKRLIGRKFSDPEVQADMKHFPFKVIERGGKPVIEVEFKGEKKTFTPEEISSMVLTKMRETAESYLGDTVNNAVITVPAYFNDSQRQATKDAGLIAGLNVLRIINEPTAAAIAYGLDKKVEGERNVLIFDLGGGTFDVSLLTIEEGIFEVKSTAGDTHLGGEDFDNRLVNHFVNEFKRKFKKDLSTNARALRRLRTACERAKRTLSSSAQTSIEIDSLYEGIDFYTSITRARFEELCQDLFRSTLQPVDRVLTDAKIDKSQVHEIVLVGGSTRIPRIQKLISDYFNGKEPNKSINPDEAVAYGAAVQAAILSGDTSSKSTNEILLLDVAPLSLGIETAGGMMTKLIPRNTTIPTKKSEVFSTFSDNQPGVLIQVYEGERQRTKDNNLLGKFELTGIPPAPRGVPQIEVTFDLDANGIMNVSALEKGTGKTNKIVITNDKGRLSKEEIERMLAEAEKFKAEDEAEAARVAAKNGLESYAYSLRNTINDPKVDEKLDASEKENLKTEIDKVVSWLDENQQATREEYEERQKELEGIANPIMMKFYGAGGAGGMPGGMPGGAPGGFPGAGSAGNDNEGPTVEEVD</sequence>
<evidence type="ECO:0000313" key="9">
    <source>
        <dbReference type="Proteomes" id="UP001303647"/>
    </source>
</evidence>
<accession>A0AAN7CUE5</accession>
<gene>
    <name evidence="8" type="ORF">C7999DRAFT_40192</name>
</gene>
<dbReference type="Proteomes" id="UP001303647">
    <property type="component" value="Unassembled WGS sequence"/>
</dbReference>
<dbReference type="InterPro" id="IPR043129">
    <property type="entry name" value="ATPase_NBD"/>
</dbReference>
<dbReference type="AlphaFoldDB" id="A0AAN7CUE5"/>
<keyword evidence="3 6" id="KW-0067">ATP-binding</keyword>
<evidence type="ECO:0000256" key="2">
    <source>
        <dbReference type="ARBA" id="ARBA00022741"/>
    </source>
</evidence>
<evidence type="ECO:0000256" key="4">
    <source>
        <dbReference type="ARBA" id="ARBA00023016"/>
    </source>
</evidence>
<organism evidence="8 9">
    <name type="scientific">Corynascus novoguineensis</name>
    <dbReference type="NCBI Taxonomy" id="1126955"/>
    <lineage>
        <taxon>Eukaryota</taxon>
        <taxon>Fungi</taxon>
        <taxon>Dikarya</taxon>
        <taxon>Ascomycota</taxon>
        <taxon>Pezizomycotina</taxon>
        <taxon>Sordariomycetes</taxon>
        <taxon>Sordariomycetidae</taxon>
        <taxon>Sordariales</taxon>
        <taxon>Chaetomiaceae</taxon>
        <taxon>Corynascus</taxon>
    </lineage>
</organism>
<dbReference type="Gene3D" id="1.20.1270.10">
    <property type="match status" value="1"/>
</dbReference>
<keyword evidence="5" id="KW-0143">Chaperone</keyword>
<dbReference type="Gene3D" id="2.60.34.10">
    <property type="entry name" value="Substrate Binding Domain Of DNAk, Chain A, domain 1"/>
    <property type="match status" value="1"/>
</dbReference>
<dbReference type="PRINTS" id="PR00301">
    <property type="entry name" value="HEATSHOCK70"/>
</dbReference>
<dbReference type="FunFam" id="3.30.420.40:FF:000026">
    <property type="entry name" value="Heat shock protein 70"/>
    <property type="match status" value="1"/>
</dbReference>
<dbReference type="InterPro" id="IPR029047">
    <property type="entry name" value="HSP70_peptide-bd_sf"/>
</dbReference>
<dbReference type="SUPFAM" id="SSF53067">
    <property type="entry name" value="Actin-like ATPase domain"/>
    <property type="match status" value="2"/>
</dbReference>
<keyword evidence="2 6" id="KW-0547">Nucleotide-binding</keyword>
<dbReference type="Gene3D" id="3.30.30.30">
    <property type="match status" value="1"/>
</dbReference>
<proteinExistence type="inferred from homology"/>
<feature type="region of interest" description="Disordered" evidence="7">
    <location>
        <begin position="615"/>
        <end position="649"/>
    </location>
</feature>
<dbReference type="PANTHER" id="PTHR19375">
    <property type="entry name" value="HEAT SHOCK PROTEIN 70KDA"/>
    <property type="match status" value="1"/>
</dbReference>
<dbReference type="PROSITE" id="PS01036">
    <property type="entry name" value="HSP70_3"/>
    <property type="match status" value="1"/>
</dbReference>
<dbReference type="InterPro" id="IPR018181">
    <property type="entry name" value="Heat_shock_70_CS"/>
</dbReference>
<dbReference type="InterPro" id="IPR013126">
    <property type="entry name" value="Hsp_70_fam"/>
</dbReference>
<evidence type="ECO:0000256" key="6">
    <source>
        <dbReference type="RuleBase" id="RU003322"/>
    </source>
</evidence>
<dbReference type="Gene3D" id="3.90.640.10">
    <property type="entry name" value="Actin, Chain A, domain 4"/>
    <property type="match status" value="1"/>
</dbReference>
<dbReference type="FunFam" id="3.30.30.30:FF:000001">
    <property type="entry name" value="heat shock 70 kDa protein-like"/>
    <property type="match status" value="1"/>
</dbReference>
<dbReference type="GO" id="GO:0140662">
    <property type="term" value="F:ATP-dependent protein folding chaperone"/>
    <property type="evidence" value="ECO:0007669"/>
    <property type="project" value="InterPro"/>
</dbReference>
<keyword evidence="9" id="KW-1185">Reference proteome</keyword>
<evidence type="ECO:0000313" key="8">
    <source>
        <dbReference type="EMBL" id="KAK4248563.1"/>
    </source>
</evidence>
<protein>
    <submittedName>
        <fullName evidence="8">Heat shock protein 70 family</fullName>
    </submittedName>
</protein>
<dbReference type="CDD" id="cd10233">
    <property type="entry name" value="ASKHA_NBD_HSP70_HSPA1"/>
    <property type="match status" value="1"/>
</dbReference>
<dbReference type="InterPro" id="IPR029048">
    <property type="entry name" value="HSP70_C_sf"/>
</dbReference>
<keyword evidence="4 8" id="KW-0346">Stress response</keyword>
<dbReference type="FunFam" id="3.30.420.40:FF:000172">
    <property type="entry name" value="Heat shock 70 kDa protein"/>
    <property type="match status" value="2"/>
</dbReference>
<name>A0AAN7CUE5_9PEZI</name>
<dbReference type="NCBIfam" id="NF001413">
    <property type="entry name" value="PRK00290.1"/>
    <property type="match status" value="1"/>
</dbReference>
<dbReference type="EMBL" id="MU857635">
    <property type="protein sequence ID" value="KAK4248563.1"/>
    <property type="molecule type" value="Genomic_DNA"/>
</dbReference>
<reference evidence="8" key="1">
    <citation type="journal article" date="2023" name="Mol. Phylogenet. Evol.">
        <title>Genome-scale phylogeny and comparative genomics of the fungal order Sordariales.</title>
        <authorList>
            <person name="Hensen N."/>
            <person name="Bonometti L."/>
            <person name="Westerberg I."/>
            <person name="Brannstrom I.O."/>
            <person name="Guillou S."/>
            <person name="Cros-Aarteil S."/>
            <person name="Calhoun S."/>
            <person name="Haridas S."/>
            <person name="Kuo A."/>
            <person name="Mondo S."/>
            <person name="Pangilinan J."/>
            <person name="Riley R."/>
            <person name="LaButti K."/>
            <person name="Andreopoulos B."/>
            <person name="Lipzen A."/>
            <person name="Chen C."/>
            <person name="Yan M."/>
            <person name="Daum C."/>
            <person name="Ng V."/>
            <person name="Clum A."/>
            <person name="Steindorff A."/>
            <person name="Ohm R.A."/>
            <person name="Martin F."/>
            <person name="Silar P."/>
            <person name="Natvig D.O."/>
            <person name="Lalanne C."/>
            <person name="Gautier V."/>
            <person name="Ament-Velasquez S.L."/>
            <person name="Kruys A."/>
            <person name="Hutchinson M.I."/>
            <person name="Powell A.J."/>
            <person name="Barry K."/>
            <person name="Miller A.N."/>
            <person name="Grigoriev I.V."/>
            <person name="Debuchy R."/>
            <person name="Gladieux P."/>
            <person name="Hiltunen Thoren M."/>
            <person name="Johannesson H."/>
        </authorList>
    </citation>
    <scope>NUCLEOTIDE SEQUENCE</scope>
    <source>
        <strain evidence="8">CBS 359.72</strain>
    </source>
</reference>
<dbReference type="FunFam" id="2.60.34.10:FF:000002">
    <property type="entry name" value="Heat shock 70 kDa"/>
    <property type="match status" value="1"/>
</dbReference>
<feature type="compositionally biased region" description="Gly residues" evidence="7">
    <location>
        <begin position="615"/>
        <end position="635"/>
    </location>
</feature>
<dbReference type="PROSITE" id="PS00297">
    <property type="entry name" value="HSP70_1"/>
    <property type="match status" value="1"/>
</dbReference>
<dbReference type="PROSITE" id="PS00329">
    <property type="entry name" value="HSP70_2"/>
    <property type="match status" value="1"/>
</dbReference>
<evidence type="ECO:0000256" key="5">
    <source>
        <dbReference type="ARBA" id="ARBA00023186"/>
    </source>
</evidence>
<dbReference type="FunFam" id="1.20.1270.10:FF:000021">
    <property type="entry name" value="Heat shock protein 70"/>
    <property type="match status" value="1"/>
</dbReference>
<evidence type="ECO:0000256" key="7">
    <source>
        <dbReference type="SAM" id="MobiDB-lite"/>
    </source>
</evidence>
<evidence type="ECO:0000256" key="3">
    <source>
        <dbReference type="ARBA" id="ARBA00022840"/>
    </source>
</evidence>
<dbReference type="FunFam" id="3.30.420.40:FF:000028">
    <property type="entry name" value="heat shock 70 kDa protein-like"/>
    <property type="match status" value="1"/>
</dbReference>
<dbReference type="GO" id="GO:0005524">
    <property type="term" value="F:ATP binding"/>
    <property type="evidence" value="ECO:0007669"/>
    <property type="project" value="UniProtKB-KW"/>
</dbReference>
<dbReference type="SUPFAM" id="SSF100934">
    <property type="entry name" value="Heat shock protein 70kD (HSP70), C-terminal subdomain"/>
    <property type="match status" value="1"/>
</dbReference>
<comment type="similarity">
    <text evidence="1 6">Belongs to the heat shock protein 70 family.</text>
</comment>
<evidence type="ECO:0000256" key="1">
    <source>
        <dbReference type="ARBA" id="ARBA00007381"/>
    </source>
</evidence>
<dbReference type="FunFam" id="3.90.640.10:FF:000058">
    <property type="entry name" value="Heat shock 70 kDa protein"/>
    <property type="match status" value="1"/>
</dbReference>